<dbReference type="Proteomes" id="UP001341281">
    <property type="component" value="Chromosome 10"/>
</dbReference>
<dbReference type="EMBL" id="CP144754">
    <property type="protein sequence ID" value="WVZ95726.1"/>
    <property type="molecule type" value="Genomic_DNA"/>
</dbReference>
<evidence type="ECO:0000313" key="3">
    <source>
        <dbReference type="Proteomes" id="UP001341281"/>
    </source>
</evidence>
<dbReference type="SUPFAM" id="SSF51182">
    <property type="entry name" value="RmlC-like cupins"/>
    <property type="match status" value="2"/>
</dbReference>
<proteinExistence type="predicted"/>
<sequence length="291" mass="31002">MALKARVSLGDVVAMPAGVRWLYNDGDVPLVVNNVNQLEPSMRKFLLAGGYSKGKLHFAKNIFRGIDAHLLSEAMDPSGSSAGTTTAARSSAWSTASTSTVNHHHHHQSYYAGAGGWDFDGSSSSLCGGAWRLWARGQAGDDEYSYYNPGAGRVTRLTRRRFPILDVVQMSAARVDVYPDAVVEPERAQRAVASGLGSCSSCRKDTSSEPVVSHFAGARSVLRDLPVDVVAGSYGVSREEAMALKNNRRHEHGVSRMKIALDASAAVEAEEHGAAVVGVDEVDCGGVDGRL</sequence>
<evidence type="ECO:0000313" key="2">
    <source>
        <dbReference type="EMBL" id="WVZ95726.1"/>
    </source>
</evidence>
<name>A0AAQ3XFA0_PASNO</name>
<dbReference type="Pfam" id="PF00190">
    <property type="entry name" value="Cupin_1"/>
    <property type="match status" value="1"/>
</dbReference>
<dbReference type="InterPro" id="IPR014710">
    <property type="entry name" value="RmlC-like_jellyroll"/>
</dbReference>
<dbReference type="AlphaFoldDB" id="A0AAQ3XFA0"/>
<reference evidence="2 3" key="1">
    <citation type="submission" date="2024-02" db="EMBL/GenBank/DDBJ databases">
        <title>High-quality chromosome-scale genome assembly of Pensacola bahiagrass (Paspalum notatum Flugge var. saurae).</title>
        <authorList>
            <person name="Vega J.M."/>
            <person name="Podio M."/>
            <person name="Orjuela J."/>
            <person name="Siena L.A."/>
            <person name="Pessino S.C."/>
            <person name="Combes M.C."/>
            <person name="Mariac C."/>
            <person name="Albertini E."/>
            <person name="Pupilli F."/>
            <person name="Ortiz J.P.A."/>
            <person name="Leblanc O."/>
        </authorList>
    </citation>
    <scope>NUCLEOTIDE SEQUENCE [LARGE SCALE GENOMIC DNA]</scope>
    <source>
        <strain evidence="2">R1</strain>
        <tissue evidence="2">Leaf</tissue>
    </source>
</reference>
<protein>
    <recommendedName>
        <fullName evidence="1">Cupin type-1 domain-containing protein</fullName>
    </recommendedName>
</protein>
<evidence type="ECO:0000259" key="1">
    <source>
        <dbReference type="Pfam" id="PF00190"/>
    </source>
</evidence>
<dbReference type="PANTHER" id="PTHR31189:SF35">
    <property type="entry name" value="12S SEED STORAGE PROTEIN CRB"/>
    <property type="match status" value="1"/>
</dbReference>
<dbReference type="Gene3D" id="2.60.120.10">
    <property type="entry name" value="Jelly Rolls"/>
    <property type="match status" value="3"/>
</dbReference>
<dbReference type="PANTHER" id="PTHR31189">
    <property type="entry name" value="OS03G0336100 PROTEIN-RELATED"/>
    <property type="match status" value="1"/>
</dbReference>
<dbReference type="InterPro" id="IPR050253">
    <property type="entry name" value="Seed_Storage-Functional"/>
</dbReference>
<dbReference type="InterPro" id="IPR011051">
    <property type="entry name" value="RmlC_Cupin_sf"/>
</dbReference>
<keyword evidence="3" id="KW-1185">Reference proteome</keyword>
<organism evidence="2 3">
    <name type="scientific">Paspalum notatum var. saurae</name>
    <dbReference type="NCBI Taxonomy" id="547442"/>
    <lineage>
        <taxon>Eukaryota</taxon>
        <taxon>Viridiplantae</taxon>
        <taxon>Streptophyta</taxon>
        <taxon>Embryophyta</taxon>
        <taxon>Tracheophyta</taxon>
        <taxon>Spermatophyta</taxon>
        <taxon>Magnoliopsida</taxon>
        <taxon>Liliopsida</taxon>
        <taxon>Poales</taxon>
        <taxon>Poaceae</taxon>
        <taxon>PACMAD clade</taxon>
        <taxon>Panicoideae</taxon>
        <taxon>Andropogonodae</taxon>
        <taxon>Paspaleae</taxon>
        <taxon>Paspalinae</taxon>
        <taxon>Paspalum</taxon>
    </lineage>
</organism>
<accession>A0AAQ3XFA0</accession>
<feature type="domain" description="Cupin type-1" evidence="1">
    <location>
        <begin position="146"/>
        <end position="186"/>
    </location>
</feature>
<dbReference type="InterPro" id="IPR006045">
    <property type="entry name" value="Cupin_1"/>
</dbReference>
<gene>
    <name evidence="2" type="ORF">U9M48_041455</name>
</gene>